<feature type="transmembrane region" description="Helical" evidence="1">
    <location>
        <begin position="12"/>
        <end position="31"/>
    </location>
</feature>
<proteinExistence type="predicted"/>
<protein>
    <submittedName>
        <fullName evidence="3">Glyco_transf_7C domain-containing protein</fullName>
    </submittedName>
</protein>
<evidence type="ECO:0000313" key="2">
    <source>
        <dbReference type="Proteomes" id="UP000095282"/>
    </source>
</evidence>
<reference evidence="3" key="1">
    <citation type="submission" date="2016-11" db="UniProtKB">
        <authorList>
            <consortium name="WormBaseParasite"/>
        </authorList>
    </citation>
    <scope>IDENTIFICATION</scope>
</reference>
<keyword evidence="1" id="KW-0812">Transmembrane</keyword>
<keyword evidence="1" id="KW-1133">Transmembrane helix</keyword>
<dbReference type="InterPro" id="IPR029044">
    <property type="entry name" value="Nucleotide-diphossugar_trans"/>
</dbReference>
<organism evidence="2 3">
    <name type="scientific">Caenorhabditis tropicalis</name>
    <dbReference type="NCBI Taxonomy" id="1561998"/>
    <lineage>
        <taxon>Eukaryota</taxon>
        <taxon>Metazoa</taxon>
        <taxon>Ecdysozoa</taxon>
        <taxon>Nematoda</taxon>
        <taxon>Chromadorea</taxon>
        <taxon>Rhabditida</taxon>
        <taxon>Rhabditina</taxon>
        <taxon>Rhabditomorpha</taxon>
        <taxon>Rhabditoidea</taxon>
        <taxon>Rhabditidae</taxon>
        <taxon>Peloderinae</taxon>
        <taxon>Caenorhabditis</taxon>
    </lineage>
</organism>
<dbReference type="WBParaSite" id="Csp11.Scaffold605.g5686.t1">
    <property type="protein sequence ID" value="Csp11.Scaffold605.g5686.t1"/>
    <property type="gene ID" value="Csp11.Scaffold605.g5686"/>
</dbReference>
<dbReference type="InterPro" id="IPR004988">
    <property type="entry name" value="DUF273"/>
</dbReference>
<dbReference type="Proteomes" id="UP000095282">
    <property type="component" value="Unplaced"/>
</dbReference>
<name>A0A1I7TGF0_9PELO</name>
<dbReference type="Pfam" id="PF03314">
    <property type="entry name" value="DUF273"/>
    <property type="match status" value="1"/>
</dbReference>
<keyword evidence="2" id="KW-1185">Reference proteome</keyword>
<evidence type="ECO:0000313" key="3">
    <source>
        <dbReference type="WBParaSite" id="Csp11.Scaffold605.g5686.t1"/>
    </source>
</evidence>
<dbReference type="PANTHER" id="PTHR31562:SF13">
    <property type="entry name" value="NUCLEOTID_TRANS DOMAIN-CONTAINING PROTEIN-RELATED"/>
    <property type="match status" value="1"/>
</dbReference>
<keyword evidence="1" id="KW-0472">Membrane</keyword>
<dbReference type="PANTHER" id="PTHR31562">
    <property type="entry name" value="PROTEIN CBG18972"/>
    <property type="match status" value="1"/>
</dbReference>
<evidence type="ECO:0000256" key="1">
    <source>
        <dbReference type="SAM" id="Phobius"/>
    </source>
</evidence>
<dbReference type="AlphaFoldDB" id="A0A1I7TGF0"/>
<sequence length="241" mass="28514">MMSSTYGIYRHKKTISFLTLFIFAFTIFEYLSKPVIDYSENLYHIPYPIIKRSEYPVNVSSENIALVFVLSEGLNRDYYKLALDSVECYAKAHGYQFVLTDDSNWGCDYLKDGTGHIRDTWLTSGVWSPERDFMIHGWKTPKLAEVPEGRIFPIQMSNTKWYSPFSGDFDLEKCGLGNTTWNYNEKLIGSREDVEYGLRKYEMNRAMKKIELLRGLYDLIENRAYFFRWFFHPKKSSLFLW</sequence>
<dbReference type="Gene3D" id="3.90.550.10">
    <property type="entry name" value="Spore Coat Polysaccharide Biosynthesis Protein SpsA, Chain A"/>
    <property type="match status" value="1"/>
</dbReference>
<accession>A0A1I7TGF0</accession>